<dbReference type="InterPro" id="IPR057744">
    <property type="entry name" value="OTAase-like"/>
</dbReference>
<name>A0A931AR70_9FIRM</name>
<dbReference type="Proteomes" id="UP000621436">
    <property type="component" value="Unassembled WGS sequence"/>
</dbReference>
<dbReference type="InterPro" id="IPR011059">
    <property type="entry name" value="Metal-dep_hydrolase_composite"/>
</dbReference>
<dbReference type="InterPro" id="IPR006680">
    <property type="entry name" value="Amidohydro-rel"/>
</dbReference>
<evidence type="ECO:0000313" key="3">
    <source>
        <dbReference type="Proteomes" id="UP000621436"/>
    </source>
</evidence>
<dbReference type="SUPFAM" id="SSF51338">
    <property type="entry name" value="Composite domain of metallo-dependent hydrolases"/>
    <property type="match status" value="1"/>
</dbReference>
<evidence type="ECO:0000313" key="2">
    <source>
        <dbReference type="EMBL" id="MBF8436341.1"/>
    </source>
</evidence>
<dbReference type="GO" id="GO:0016810">
    <property type="term" value="F:hydrolase activity, acting on carbon-nitrogen (but not peptide) bonds"/>
    <property type="evidence" value="ECO:0007669"/>
    <property type="project" value="InterPro"/>
</dbReference>
<dbReference type="Gene3D" id="3.20.20.140">
    <property type="entry name" value="Metal-dependent hydrolases"/>
    <property type="match status" value="1"/>
</dbReference>
<keyword evidence="3" id="KW-1185">Reference proteome</keyword>
<dbReference type="PANTHER" id="PTHR43135">
    <property type="entry name" value="ALPHA-D-RIBOSE 1-METHYLPHOSPHONATE 5-TRIPHOSPHATE DIPHOSPHATASE"/>
    <property type="match status" value="1"/>
</dbReference>
<dbReference type="AlphaFoldDB" id="A0A931AR70"/>
<evidence type="ECO:0000259" key="1">
    <source>
        <dbReference type="Pfam" id="PF01979"/>
    </source>
</evidence>
<protein>
    <submittedName>
        <fullName evidence="2">Amidohydrolase family protein</fullName>
    </submittedName>
</protein>
<dbReference type="InterPro" id="IPR032466">
    <property type="entry name" value="Metal_Hydrolase"/>
</dbReference>
<sequence length="393" mass="42305">MKTVFKNLRYIDVKEERVIEDGLIIIEDGRIEYAGDAEKGQGADGEIIDLEGMTLLPGLVDGHIHSLFDASSDPFGSLAEDSASLITIKAVSFMEETVRNGIVAVRDMGGLDYLEFGLKESIDNGLIAGPEMQLAGKLITMTGGHGHFIGREVDSPAEARKAAREQLKAGVDFIKIMATGGVMTEGVEPGAPQLTEEEMAAAIAEAHKAGRKTASHAKGTDGIENAIRAGIDSIEHGVFLDDEAIELMLENEVYLVPTLAAVHCIVEEGVEAGIPEFAVKKSEAVMESHIRSFQMAREAGVKIAMGTDAGTPLNIHGNNLYEIELMVEYGMEPLEAIRAATVTGAEMLELDDKLGTLESGKAAHFVVIDGKPDQDIRDIYNVKQVYKDGRQVR</sequence>
<dbReference type="Gene3D" id="2.30.40.10">
    <property type="entry name" value="Urease, subunit C, domain 1"/>
    <property type="match status" value="1"/>
</dbReference>
<feature type="domain" description="Amidohydrolase-related" evidence="1">
    <location>
        <begin position="54"/>
        <end position="392"/>
    </location>
</feature>
<proteinExistence type="predicted"/>
<organism evidence="2 3">
    <name type="scientific">Halonatronomonas betaini</name>
    <dbReference type="NCBI Taxonomy" id="2778430"/>
    <lineage>
        <taxon>Bacteria</taxon>
        <taxon>Bacillati</taxon>
        <taxon>Bacillota</taxon>
        <taxon>Clostridia</taxon>
        <taxon>Halanaerobiales</taxon>
        <taxon>Halarsenatibacteraceae</taxon>
        <taxon>Halonatronomonas</taxon>
    </lineage>
</organism>
<reference evidence="2" key="1">
    <citation type="submission" date="2020-11" db="EMBL/GenBank/DDBJ databases">
        <title>Halonatronomonas betainensis gen. nov., sp. nov. a novel haloalkaliphilic representative of the family Halanaerobiacae capable of betaine degradation.</title>
        <authorList>
            <person name="Boltyanskaya Y."/>
            <person name="Kevbrin V."/>
            <person name="Detkova E."/>
            <person name="Grouzdev D.S."/>
            <person name="Koziaeva V."/>
            <person name="Zhilina T."/>
        </authorList>
    </citation>
    <scope>NUCLEOTIDE SEQUENCE</scope>
    <source>
        <strain evidence="2">Z-7014</strain>
    </source>
</reference>
<gene>
    <name evidence="2" type="ORF">I0Q91_04550</name>
</gene>
<dbReference type="CDD" id="cd01299">
    <property type="entry name" value="Met_dep_hydrolase_A"/>
    <property type="match status" value="1"/>
</dbReference>
<dbReference type="PANTHER" id="PTHR43135:SF3">
    <property type="entry name" value="ALPHA-D-RIBOSE 1-METHYLPHOSPHONATE 5-TRIPHOSPHATE DIPHOSPHATASE"/>
    <property type="match status" value="1"/>
</dbReference>
<dbReference type="SUPFAM" id="SSF51556">
    <property type="entry name" value="Metallo-dependent hydrolases"/>
    <property type="match status" value="1"/>
</dbReference>
<accession>A0A931AR70</accession>
<dbReference type="Pfam" id="PF01979">
    <property type="entry name" value="Amidohydro_1"/>
    <property type="match status" value="1"/>
</dbReference>
<dbReference type="InterPro" id="IPR051781">
    <property type="entry name" value="Metallo-dep_Hydrolase"/>
</dbReference>
<comment type="caution">
    <text evidence="2">The sequence shown here is derived from an EMBL/GenBank/DDBJ whole genome shotgun (WGS) entry which is preliminary data.</text>
</comment>
<dbReference type="EMBL" id="JADPIE010000002">
    <property type="protein sequence ID" value="MBF8436341.1"/>
    <property type="molecule type" value="Genomic_DNA"/>
</dbReference>
<dbReference type="RefSeq" id="WP_270453170.1">
    <property type="nucleotide sequence ID" value="NZ_JADPIE010000002.1"/>
</dbReference>